<comment type="caution">
    <text evidence="2">The sequence shown here is derived from an EMBL/GenBank/DDBJ whole genome shotgun (WGS) entry which is preliminary data.</text>
</comment>
<dbReference type="Proteomes" id="UP001431783">
    <property type="component" value="Unassembled WGS sequence"/>
</dbReference>
<keyword evidence="3" id="KW-1185">Reference proteome</keyword>
<evidence type="ECO:0000313" key="3">
    <source>
        <dbReference type="Proteomes" id="UP001431783"/>
    </source>
</evidence>
<feature type="region of interest" description="Disordered" evidence="1">
    <location>
        <begin position="43"/>
        <end position="138"/>
    </location>
</feature>
<dbReference type="EMBL" id="JARQZJ010000130">
    <property type="protein sequence ID" value="KAK9891771.1"/>
    <property type="molecule type" value="Genomic_DNA"/>
</dbReference>
<evidence type="ECO:0000256" key="1">
    <source>
        <dbReference type="SAM" id="MobiDB-lite"/>
    </source>
</evidence>
<accession>A0AAW1VEX8</accession>
<name>A0AAW1VEX8_9CUCU</name>
<dbReference type="AlphaFoldDB" id="A0AAW1VEX8"/>
<proteinExistence type="predicted"/>
<gene>
    <name evidence="2" type="ORF">WA026_016567</name>
</gene>
<feature type="compositionally biased region" description="Low complexity" evidence="1">
    <location>
        <begin position="124"/>
        <end position="138"/>
    </location>
</feature>
<evidence type="ECO:0000313" key="2">
    <source>
        <dbReference type="EMBL" id="KAK9891771.1"/>
    </source>
</evidence>
<organism evidence="2 3">
    <name type="scientific">Henosepilachna vigintioctopunctata</name>
    <dbReference type="NCBI Taxonomy" id="420089"/>
    <lineage>
        <taxon>Eukaryota</taxon>
        <taxon>Metazoa</taxon>
        <taxon>Ecdysozoa</taxon>
        <taxon>Arthropoda</taxon>
        <taxon>Hexapoda</taxon>
        <taxon>Insecta</taxon>
        <taxon>Pterygota</taxon>
        <taxon>Neoptera</taxon>
        <taxon>Endopterygota</taxon>
        <taxon>Coleoptera</taxon>
        <taxon>Polyphaga</taxon>
        <taxon>Cucujiformia</taxon>
        <taxon>Coccinelloidea</taxon>
        <taxon>Coccinellidae</taxon>
        <taxon>Epilachninae</taxon>
        <taxon>Epilachnini</taxon>
        <taxon>Henosepilachna</taxon>
    </lineage>
</organism>
<sequence length="138" mass="15739">MAAQPYIMQQAGGPDQMHSIINHKFFISQLSTSGGRVKTWTNNTFANSPGDYRQNNQRPMTNVNLRGEQGSRNQRDGYNSFTCQNPHFSSAQVYQNSYNPPSGVFQHQQNTSGPRNNYGGNTHRYNNQRFNRQNYSKG</sequence>
<reference evidence="2 3" key="1">
    <citation type="submission" date="2023-03" db="EMBL/GenBank/DDBJ databases">
        <title>Genome insight into feeding habits of ladybird beetles.</title>
        <authorList>
            <person name="Li H.-S."/>
            <person name="Huang Y.-H."/>
            <person name="Pang H."/>
        </authorList>
    </citation>
    <scope>NUCLEOTIDE SEQUENCE [LARGE SCALE GENOMIC DNA]</scope>
    <source>
        <strain evidence="2">SYSU_2023b</strain>
        <tissue evidence="2">Whole body</tissue>
    </source>
</reference>
<feature type="compositionally biased region" description="Polar residues" evidence="1">
    <location>
        <begin position="43"/>
        <end position="120"/>
    </location>
</feature>
<protein>
    <submittedName>
        <fullName evidence="2">Uncharacterized protein</fullName>
    </submittedName>
</protein>